<evidence type="ECO:0000313" key="2">
    <source>
        <dbReference type="EMBL" id="GKT28760.1"/>
    </source>
</evidence>
<gene>
    <name evidence="2" type="ORF">ADUPG1_014031</name>
</gene>
<keyword evidence="3" id="KW-1185">Reference proteome</keyword>
<sequence>MDLKDEIKSILDFSSLHEAKDQLEVFVFEKSANLFFIGKIIDDLCKDSELFHLWTSLLSISSTIPKILSHITTTGVLDCFDAIIPQINSASMEELSSVATFLSISIIKDSCNIHKHGIAVSIISKCILFFGGASVALKYNLFDVLRSITAYSSSIMEAYTVLLSSQLPPIVGIEKERLKLFDPYIKNLPNYLASCARGMMGVSQFSFLAAEILSSCVLFMIETKSNSIKVSESSREASDMESTSTISSPNDGHAKSHIGNAMIKMALNTIRYALPKCPIPPTPPSSVDILQHFEILRSSSLSFVICELVCTRTLNGKCTADSIDLIGLDKIADVIIKNMKKHLSNGDPYEEEETPSSKS</sequence>
<evidence type="ECO:0000256" key="1">
    <source>
        <dbReference type="SAM" id="MobiDB-lite"/>
    </source>
</evidence>
<accession>A0ABQ5KC27</accession>
<dbReference type="EMBL" id="BQXS01013308">
    <property type="protein sequence ID" value="GKT28760.1"/>
    <property type="molecule type" value="Genomic_DNA"/>
</dbReference>
<dbReference type="Proteomes" id="UP001057375">
    <property type="component" value="Unassembled WGS sequence"/>
</dbReference>
<protein>
    <submittedName>
        <fullName evidence="2">Uncharacterized protein</fullName>
    </submittedName>
</protein>
<feature type="compositionally biased region" description="Polar residues" evidence="1">
    <location>
        <begin position="240"/>
        <end position="250"/>
    </location>
</feature>
<evidence type="ECO:0000313" key="3">
    <source>
        <dbReference type="Proteomes" id="UP001057375"/>
    </source>
</evidence>
<reference evidence="2" key="1">
    <citation type="submission" date="2022-03" db="EMBL/GenBank/DDBJ databases">
        <title>Draft genome sequence of Aduncisulcus paluster, a free-living microaerophilic Fornicata.</title>
        <authorList>
            <person name="Yuyama I."/>
            <person name="Kume K."/>
            <person name="Tamura T."/>
            <person name="Inagaki Y."/>
            <person name="Hashimoto T."/>
        </authorList>
    </citation>
    <scope>NUCLEOTIDE SEQUENCE</scope>
    <source>
        <strain evidence="2">NY0171</strain>
    </source>
</reference>
<comment type="caution">
    <text evidence="2">The sequence shown here is derived from an EMBL/GenBank/DDBJ whole genome shotgun (WGS) entry which is preliminary data.</text>
</comment>
<name>A0ABQ5KC27_9EUKA</name>
<feature type="non-terminal residue" evidence="2">
    <location>
        <position position="359"/>
    </location>
</feature>
<feature type="region of interest" description="Disordered" evidence="1">
    <location>
        <begin position="231"/>
        <end position="252"/>
    </location>
</feature>
<organism evidence="2 3">
    <name type="scientific">Aduncisulcus paluster</name>
    <dbReference type="NCBI Taxonomy" id="2918883"/>
    <lineage>
        <taxon>Eukaryota</taxon>
        <taxon>Metamonada</taxon>
        <taxon>Carpediemonas-like organisms</taxon>
        <taxon>Aduncisulcus</taxon>
    </lineage>
</organism>
<proteinExistence type="predicted"/>